<keyword evidence="2" id="KW-0812">Transmembrane</keyword>
<dbReference type="eggNOG" id="COG4709">
    <property type="taxonomic scope" value="Bacteria"/>
</dbReference>
<evidence type="ECO:0000313" key="3">
    <source>
        <dbReference type="EMBL" id="KZE76459.1"/>
    </source>
</evidence>
<comment type="caution">
    <text evidence="3">The sequence shown here is derived from an EMBL/GenBank/DDBJ whole genome shotgun (WGS) entry which is preliminary data.</text>
</comment>
<gene>
    <name evidence="3" type="ORF">AV654_23650</name>
</gene>
<evidence type="ECO:0000256" key="2">
    <source>
        <dbReference type="SAM" id="Phobius"/>
    </source>
</evidence>
<evidence type="ECO:0008006" key="5">
    <source>
        <dbReference type="Google" id="ProtNLM"/>
    </source>
</evidence>
<sequence>MKRKLGRHPGSVRDDKSLRKFKNEQLRRETGRKTREEFAAELAYRGGGSREERSRIMHPVAVTENGTKEKAETSYRWLGYTALVLSILAWFLYPALLGSTSALLGLFAYMLGERSLGTWSIIIGLIALAGYFILVPLYA</sequence>
<dbReference type="AlphaFoldDB" id="A0A161RXW7"/>
<dbReference type="RefSeq" id="WP_063184274.1">
    <property type="nucleotide sequence ID" value="NZ_CP121215.1"/>
</dbReference>
<organism evidence="3 4">
    <name type="scientific">Paenibacillus elgii</name>
    <dbReference type="NCBI Taxonomy" id="189691"/>
    <lineage>
        <taxon>Bacteria</taxon>
        <taxon>Bacillati</taxon>
        <taxon>Bacillota</taxon>
        <taxon>Bacilli</taxon>
        <taxon>Bacillales</taxon>
        <taxon>Paenibacillaceae</taxon>
        <taxon>Paenibacillus</taxon>
    </lineage>
</organism>
<proteinExistence type="predicted"/>
<dbReference type="STRING" id="1007103.GCA_000213315_06922"/>
<evidence type="ECO:0000256" key="1">
    <source>
        <dbReference type="SAM" id="MobiDB-lite"/>
    </source>
</evidence>
<feature type="compositionally biased region" description="Basic and acidic residues" evidence="1">
    <location>
        <begin position="11"/>
        <end position="32"/>
    </location>
</feature>
<accession>A0A161RXW7</accession>
<feature type="transmembrane region" description="Helical" evidence="2">
    <location>
        <begin position="77"/>
        <end position="96"/>
    </location>
</feature>
<evidence type="ECO:0000313" key="4">
    <source>
        <dbReference type="Proteomes" id="UP000076563"/>
    </source>
</evidence>
<reference evidence="4" key="1">
    <citation type="submission" date="2016-01" db="EMBL/GenBank/DDBJ databases">
        <title>Draft genome of Chromobacterium sp. F49.</title>
        <authorList>
            <person name="Hong K.W."/>
        </authorList>
    </citation>
    <scope>NUCLEOTIDE SEQUENCE [LARGE SCALE GENOMIC DNA]</scope>
    <source>
        <strain evidence="4">M63</strain>
    </source>
</reference>
<name>A0A161RXW7_9BACL</name>
<dbReference type="EMBL" id="LQRA01000067">
    <property type="protein sequence ID" value="KZE76459.1"/>
    <property type="molecule type" value="Genomic_DNA"/>
</dbReference>
<keyword evidence="4" id="KW-1185">Reference proteome</keyword>
<protein>
    <recommendedName>
        <fullName evidence="5">DUF4190 domain-containing protein</fullName>
    </recommendedName>
</protein>
<keyword evidence="2" id="KW-0472">Membrane</keyword>
<keyword evidence="2" id="KW-1133">Transmembrane helix</keyword>
<feature type="transmembrane region" description="Helical" evidence="2">
    <location>
        <begin position="116"/>
        <end position="138"/>
    </location>
</feature>
<dbReference type="Proteomes" id="UP000076563">
    <property type="component" value="Unassembled WGS sequence"/>
</dbReference>
<dbReference type="OrthoDB" id="1754157at2"/>
<feature type="region of interest" description="Disordered" evidence="1">
    <location>
        <begin position="1"/>
        <end position="32"/>
    </location>
</feature>